<keyword evidence="3" id="KW-0597">Phosphoprotein</keyword>
<dbReference type="Pfam" id="PF02518">
    <property type="entry name" value="HATPase_c"/>
    <property type="match status" value="1"/>
</dbReference>
<name>A0A2D0NC83_FLAN2</name>
<dbReference type="CDD" id="cd16917">
    <property type="entry name" value="HATPase_UhpB-NarQ-NarX-like"/>
    <property type="match status" value="1"/>
</dbReference>
<dbReference type="Gene3D" id="3.30.565.10">
    <property type="entry name" value="Histidine kinase-like ATPase, C-terminal domain"/>
    <property type="match status" value="1"/>
</dbReference>
<dbReference type="GO" id="GO:0000155">
    <property type="term" value="F:phosphorelay sensor kinase activity"/>
    <property type="evidence" value="ECO:0007669"/>
    <property type="project" value="InterPro"/>
</dbReference>
<dbReference type="PANTHER" id="PTHR24421">
    <property type="entry name" value="NITRATE/NITRITE SENSOR PROTEIN NARX-RELATED"/>
    <property type="match status" value="1"/>
</dbReference>
<keyword evidence="8" id="KW-0902">Two-component regulatory system</keyword>
<feature type="transmembrane region" description="Helical" evidence="9">
    <location>
        <begin position="12"/>
        <end position="32"/>
    </location>
</feature>
<gene>
    <name evidence="11" type="ORF">CRP01_13480</name>
</gene>
<evidence type="ECO:0000256" key="5">
    <source>
        <dbReference type="ARBA" id="ARBA00022741"/>
    </source>
</evidence>
<comment type="catalytic activity">
    <reaction evidence="1">
        <text>ATP + protein L-histidine = ADP + protein N-phospho-L-histidine.</text>
        <dbReference type="EC" id="2.7.13.3"/>
    </reaction>
</comment>
<dbReference type="InterPro" id="IPR050482">
    <property type="entry name" value="Sensor_HK_TwoCompSys"/>
</dbReference>
<keyword evidence="12" id="KW-1185">Reference proteome</keyword>
<evidence type="ECO:0000256" key="4">
    <source>
        <dbReference type="ARBA" id="ARBA00022679"/>
    </source>
</evidence>
<dbReference type="EC" id="2.7.13.3" evidence="2"/>
<dbReference type="PROSITE" id="PS50109">
    <property type="entry name" value="HIS_KIN"/>
    <property type="match status" value="1"/>
</dbReference>
<evidence type="ECO:0000256" key="7">
    <source>
        <dbReference type="ARBA" id="ARBA00022840"/>
    </source>
</evidence>
<evidence type="ECO:0000259" key="10">
    <source>
        <dbReference type="PROSITE" id="PS50109"/>
    </source>
</evidence>
<dbReference type="InterPro" id="IPR011712">
    <property type="entry name" value="Sig_transdc_His_kin_sub3_dim/P"/>
</dbReference>
<feature type="domain" description="Histidine kinase" evidence="10">
    <location>
        <begin position="75"/>
        <end position="267"/>
    </location>
</feature>
<evidence type="ECO:0000313" key="11">
    <source>
        <dbReference type="EMBL" id="PHN05980.1"/>
    </source>
</evidence>
<dbReference type="OrthoDB" id="9760839at2"/>
<keyword evidence="9" id="KW-0812">Transmembrane</keyword>
<evidence type="ECO:0000256" key="8">
    <source>
        <dbReference type="ARBA" id="ARBA00023012"/>
    </source>
</evidence>
<evidence type="ECO:0000256" key="6">
    <source>
        <dbReference type="ARBA" id="ARBA00022777"/>
    </source>
</evidence>
<dbReference type="PANTHER" id="PTHR24421:SF10">
    <property type="entry name" value="NITRATE_NITRITE SENSOR PROTEIN NARQ"/>
    <property type="match status" value="1"/>
</dbReference>
<reference evidence="11 12" key="1">
    <citation type="submission" date="2017-10" db="EMBL/GenBank/DDBJ databases">
        <title>The draft genome sequence of Lewinella nigricans NBRC 102662.</title>
        <authorList>
            <person name="Wang K."/>
        </authorList>
    </citation>
    <scope>NUCLEOTIDE SEQUENCE [LARGE SCALE GENOMIC DNA]</scope>
    <source>
        <strain evidence="11 12">NBRC 102662</strain>
    </source>
</reference>
<keyword evidence="4" id="KW-0808">Transferase</keyword>
<keyword evidence="9" id="KW-1133">Transmembrane helix</keyword>
<dbReference type="EMBL" id="PDUD01000019">
    <property type="protein sequence ID" value="PHN05980.1"/>
    <property type="molecule type" value="Genomic_DNA"/>
</dbReference>
<dbReference type="Proteomes" id="UP000223913">
    <property type="component" value="Unassembled WGS sequence"/>
</dbReference>
<keyword evidence="9" id="KW-0472">Membrane</keyword>
<dbReference type="InterPro" id="IPR005467">
    <property type="entry name" value="His_kinase_dom"/>
</dbReference>
<evidence type="ECO:0000256" key="9">
    <source>
        <dbReference type="SAM" id="Phobius"/>
    </source>
</evidence>
<dbReference type="GO" id="GO:0005524">
    <property type="term" value="F:ATP binding"/>
    <property type="evidence" value="ECO:0007669"/>
    <property type="project" value="UniProtKB-KW"/>
</dbReference>
<keyword evidence="5" id="KW-0547">Nucleotide-binding</keyword>
<organism evidence="11 12">
    <name type="scientific">Flavilitoribacter nigricans (strain ATCC 23147 / DSM 23189 / NBRC 102662 / NCIMB 1420 / SS-2)</name>
    <name type="common">Lewinella nigricans</name>
    <dbReference type="NCBI Taxonomy" id="1122177"/>
    <lineage>
        <taxon>Bacteria</taxon>
        <taxon>Pseudomonadati</taxon>
        <taxon>Bacteroidota</taxon>
        <taxon>Saprospiria</taxon>
        <taxon>Saprospirales</taxon>
        <taxon>Lewinellaceae</taxon>
        <taxon>Flavilitoribacter</taxon>
    </lineage>
</organism>
<keyword evidence="7" id="KW-0067">ATP-binding</keyword>
<dbReference type="Gene3D" id="1.20.5.1930">
    <property type="match status" value="1"/>
</dbReference>
<evidence type="ECO:0000256" key="3">
    <source>
        <dbReference type="ARBA" id="ARBA00022553"/>
    </source>
</evidence>
<keyword evidence="6 11" id="KW-0418">Kinase</keyword>
<dbReference type="AlphaFoldDB" id="A0A2D0NC83"/>
<sequence>MENGLQANEIFTMIMLGIVIMLCLAVAFVLLANRSQKRIYREQMKAKALQLAHQEQLLYSTILTQEEERKRIAKDLHDEIGSKLNVINLNLHRLRKFATEPTVITDTVHDLFEIIGNTIDTTRRISHDLLPPTLENFGLREAVRELCESYPGGTAPEVVFDLLQDHPLRVDKSIELNVFRILQELINNSIRHGRASRIGIRLWLKPDGISLGYQDNGRGFDPEKVRENPGLGLQNIQSRINMIGADYQLQSQPGKGVQVQIDYRIHKVP</sequence>
<proteinExistence type="predicted"/>
<evidence type="ECO:0000256" key="1">
    <source>
        <dbReference type="ARBA" id="ARBA00000085"/>
    </source>
</evidence>
<dbReference type="InterPro" id="IPR003594">
    <property type="entry name" value="HATPase_dom"/>
</dbReference>
<evidence type="ECO:0000313" key="12">
    <source>
        <dbReference type="Proteomes" id="UP000223913"/>
    </source>
</evidence>
<evidence type="ECO:0000256" key="2">
    <source>
        <dbReference type="ARBA" id="ARBA00012438"/>
    </source>
</evidence>
<dbReference type="RefSeq" id="WP_099150573.1">
    <property type="nucleotide sequence ID" value="NZ_PDUD01000019.1"/>
</dbReference>
<dbReference type="GO" id="GO:0046983">
    <property type="term" value="F:protein dimerization activity"/>
    <property type="evidence" value="ECO:0007669"/>
    <property type="project" value="InterPro"/>
</dbReference>
<dbReference type="GO" id="GO:0016020">
    <property type="term" value="C:membrane"/>
    <property type="evidence" value="ECO:0007669"/>
    <property type="project" value="InterPro"/>
</dbReference>
<accession>A0A2D0NC83</accession>
<dbReference type="SMART" id="SM00387">
    <property type="entry name" value="HATPase_c"/>
    <property type="match status" value="1"/>
</dbReference>
<dbReference type="InterPro" id="IPR036890">
    <property type="entry name" value="HATPase_C_sf"/>
</dbReference>
<comment type="caution">
    <text evidence="11">The sequence shown here is derived from an EMBL/GenBank/DDBJ whole genome shotgun (WGS) entry which is preliminary data.</text>
</comment>
<dbReference type="Pfam" id="PF07730">
    <property type="entry name" value="HisKA_3"/>
    <property type="match status" value="1"/>
</dbReference>
<dbReference type="SUPFAM" id="SSF55874">
    <property type="entry name" value="ATPase domain of HSP90 chaperone/DNA topoisomerase II/histidine kinase"/>
    <property type="match status" value="1"/>
</dbReference>
<protein>
    <recommendedName>
        <fullName evidence="2">histidine kinase</fullName>
        <ecNumber evidence="2">2.7.13.3</ecNumber>
    </recommendedName>
</protein>